<feature type="region of interest" description="Disordered" evidence="1">
    <location>
        <begin position="405"/>
        <end position="439"/>
    </location>
</feature>
<comment type="caution">
    <text evidence="4">The sequence shown here is derived from an EMBL/GenBank/DDBJ whole genome shotgun (WGS) entry which is preliminary data.</text>
</comment>
<organism evidence="4 5">
    <name type="scientific">Dendryphion nanum</name>
    <dbReference type="NCBI Taxonomy" id="256645"/>
    <lineage>
        <taxon>Eukaryota</taxon>
        <taxon>Fungi</taxon>
        <taxon>Dikarya</taxon>
        <taxon>Ascomycota</taxon>
        <taxon>Pezizomycotina</taxon>
        <taxon>Dothideomycetes</taxon>
        <taxon>Pleosporomycetidae</taxon>
        <taxon>Pleosporales</taxon>
        <taxon>Torulaceae</taxon>
        <taxon>Dendryphion</taxon>
    </lineage>
</organism>
<evidence type="ECO:0000256" key="1">
    <source>
        <dbReference type="SAM" id="MobiDB-lite"/>
    </source>
</evidence>
<feature type="compositionally biased region" description="Basic and acidic residues" evidence="1">
    <location>
        <begin position="183"/>
        <end position="193"/>
    </location>
</feature>
<reference evidence="4" key="1">
    <citation type="journal article" date="2021" name="Nat. Commun.">
        <title>Genetic determinants of endophytism in the Arabidopsis root mycobiome.</title>
        <authorList>
            <person name="Mesny F."/>
            <person name="Miyauchi S."/>
            <person name="Thiergart T."/>
            <person name="Pickel B."/>
            <person name="Atanasova L."/>
            <person name="Karlsson M."/>
            <person name="Huettel B."/>
            <person name="Barry K.W."/>
            <person name="Haridas S."/>
            <person name="Chen C."/>
            <person name="Bauer D."/>
            <person name="Andreopoulos W."/>
            <person name="Pangilinan J."/>
            <person name="LaButti K."/>
            <person name="Riley R."/>
            <person name="Lipzen A."/>
            <person name="Clum A."/>
            <person name="Drula E."/>
            <person name="Henrissat B."/>
            <person name="Kohler A."/>
            <person name="Grigoriev I.V."/>
            <person name="Martin F.M."/>
            <person name="Hacquard S."/>
        </authorList>
    </citation>
    <scope>NUCLEOTIDE SEQUENCE</scope>
    <source>
        <strain evidence="4">MPI-CAGE-CH-0243</strain>
    </source>
</reference>
<feature type="compositionally biased region" description="Basic and acidic residues" evidence="1">
    <location>
        <begin position="226"/>
        <end position="299"/>
    </location>
</feature>
<keyword evidence="2" id="KW-0812">Transmembrane</keyword>
<dbReference type="EMBL" id="JAGMWT010000018">
    <property type="protein sequence ID" value="KAH7113780.1"/>
    <property type="molecule type" value="Genomic_DNA"/>
</dbReference>
<feature type="region of interest" description="Disordered" evidence="1">
    <location>
        <begin position="140"/>
        <end position="299"/>
    </location>
</feature>
<feature type="chain" id="PRO_5040385597" evidence="3">
    <location>
        <begin position="22"/>
        <end position="571"/>
    </location>
</feature>
<feature type="transmembrane region" description="Helical" evidence="2">
    <location>
        <begin position="475"/>
        <end position="497"/>
    </location>
</feature>
<evidence type="ECO:0000313" key="4">
    <source>
        <dbReference type="EMBL" id="KAH7113780.1"/>
    </source>
</evidence>
<dbReference type="Proteomes" id="UP000700596">
    <property type="component" value="Unassembled WGS sequence"/>
</dbReference>
<feature type="compositionally biased region" description="Basic and acidic residues" evidence="1">
    <location>
        <begin position="140"/>
        <end position="153"/>
    </location>
</feature>
<evidence type="ECO:0000256" key="3">
    <source>
        <dbReference type="SAM" id="SignalP"/>
    </source>
</evidence>
<evidence type="ECO:0000256" key="2">
    <source>
        <dbReference type="SAM" id="Phobius"/>
    </source>
</evidence>
<feature type="signal peptide" evidence="3">
    <location>
        <begin position="1"/>
        <end position="21"/>
    </location>
</feature>
<protein>
    <submittedName>
        <fullName evidence="4">Uncharacterized protein</fullName>
    </submittedName>
</protein>
<name>A0A9P9IBT4_9PLEO</name>
<accession>A0A9P9IBT4</accession>
<proteinExistence type="predicted"/>
<gene>
    <name evidence="4" type="ORF">B0J11DRAFT_584987</name>
</gene>
<keyword evidence="2" id="KW-1133">Transmembrane helix</keyword>
<keyword evidence="2" id="KW-0472">Membrane</keyword>
<keyword evidence="3" id="KW-0732">Signal</keyword>
<keyword evidence="5" id="KW-1185">Reference proteome</keyword>
<evidence type="ECO:0000313" key="5">
    <source>
        <dbReference type="Proteomes" id="UP000700596"/>
    </source>
</evidence>
<dbReference type="AlphaFoldDB" id="A0A9P9IBT4"/>
<sequence length="571" mass="64448">MRVRSPFTLAVLYLLSKTVGGTPNNVILPHQSTPLVQGHFIFTGMTSGRKKRYIIEPRASNPVEKPCCEKKCDKVQGKFHDQKSCSCSKCKKGVPSADGKRCDDQCEKGQEANGKGGCCPIGQKAKGRKCVKKTAEDDEKERRGDCPKGEMLDPKAGPPKKGKKPECQIDDGADCQKPNIPETRPKGTEMDKTRKNKCGKPPPDEERKRCPKKTHYAEVTVGNDGKASERCKKTRRYQDNKKSRPNKIMDRIKDRFNKEKAKREARKKEREDNKKNAQNKKEEIERESKKNQEKDKKKERMGKCVTSLVLEIAIGSVGNFAGTVNPHELLYEYFDQEFIEDDDVLSEWPSDLPVSDVKMANETDDVDYEAYLSNYAQTVKKLQNEDPLFNHNLMCIWLTKEMCSGGKKRDVDTGTETPDPDRRDVDTDTETPDPDRGDVVVWSEKPTQNSRSIIPYDGPNAVMSPRDIHNLPKRFAQIFGMIISFAIRAGMSLISLIGRYSSIMIRWAPRLADAIKTNSARLFRLAVGRGGAGRNGQAGSREAMRKNFKEVAKQNGWKQCLRDGKPKNKIQ</sequence>
<dbReference type="OrthoDB" id="3773350at2759"/>